<dbReference type="AlphaFoldDB" id="A0A8X7BW50"/>
<evidence type="ECO:0000313" key="2">
    <source>
        <dbReference type="Proteomes" id="UP000886998"/>
    </source>
</evidence>
<evidence type="ECO:0000313" key="1">
    <source>
        <dbReference type="EMBL" id="GFY46095.1"/>
    </source>
</evidence>
<dbReference type="Proteomes" id="UP000886998">
    <property type="component" value="Unassembled WGS sequence"/>
</dbReference>
<protein>
    <submittedName>
        <fullName evidence="1">Uncharacterized protein</fullName>
    </submittedName>
</protein>
<keyword evidence="2" id="KW-1185">Reference proteome</keyword>
<gene>
    <name evidence="1" type="ORF">TNIN_287031</name>
</gene>
<name>A0A8X7BW50_9ARAC</name>
<reference evidence="1" key="1">
    <citation type="submission" date="2020-08" db="EMBL/GenBank/DDBJ databases">
        <title>Multicomponent nature underlies the extraordinary mechanical properties of spider dragline silk.</title>
        <authorList>
            <person name="Kono N."/>
            <person name="Nakamura H."/>
            <person name="Mori M."/>
            <person name="Yoshida Y."/>
            <person name="Ohtoshi R."/>
            <person name="Malay A.D."/>
            <person name="Moran D.A.P."/>
            <person name="Tomita M."/>
            <person name="Numata K."/>
            <person name="Arakawa K."/>
        </authorList>
    </citation>
    <scope>NUCLEOTIDE SEQUENCE</scope>
</reference>
<proteinExistence type="predicted"/>
<dbReference type="EMBL" id="BMAV01005190">
    <property type="protein sequence ID" value="GFY46095.1"/>
    <property type="molecule type" value="Genomic_DNA"/>
</dbReference>
<sequence length="225" mass="25765">MASIQPMPIANVQTEPFARGFPFARSLMLDERPFISHSRRIVRKSFPVCTVEKYLRRFPEFVKQMDPCNINTIPDTSDIITQLSLRIQTIEDMVSLCSTMFTRQERMFSLLISSFTELVLHYSLEGSELETLRRDLQETELLMTMVGNLVEFVKVMQGHAKAKLEFITSHDCRNESTDIKNILDLSRSSSSLICEVTNRFQSNIAGITEQIRILAESCSSTDSHE</sequence>
<accession>A0A8X7BW50</accession>
<comment type="caution">
    <text evidence="1">The sequence shown here is derived from an EMBL/GenBank/DDBJ whole genome shotgun (WGS) entry which is preliminary data.</text>
</comment>
<organism evidence="1 2">
    <name type="scientific">Trichonephila inaurata madagascariensis</name>
    <dbReference type="NCBI Taxonomy" id="2747483"/>
    <lineage>
        <taxon>Eukaryota</taxon>
        <taxon>Metazoa</taxon>
        <taxon>Ecdysozoa</taxon>
        <taxon>Arthropoda</taxon>
        <taxon>Chelicerata</taxon>
        <taxon>Arachnida</taxon>
        <taxon>Araneae</taxon>
        <taxon>Araneomorphae</taxon>
        <taxon>Entelegynae</taxon>
        <taxon>Araneoidea</taxon>
        <taxon>Nephilidae</taxon>
        <taxon>Trichonephila</taxon>
        <taxon>Trichonephila inaurata</taxon>
    </lineage>
</organism>